<gene>
    <name evidence="1" type="ORF">FH608_030010</name>
</gene>
<dbReference type="Proteomes" id="UP000312512">
    <property type="component" value="Unassembled WGS sequence"/>
</dbReference>
<evidence type="ECO:0000313" key="1">
    <source>
        <dbReference type="EMBL" id="KAB8191495.1"/>
    </source>
</evidence>
<organism evidence="1 2">
    <name type="scientific">Nonomuraea phyllanthi</name>
    <dbReference type="NCBI Taxonomy" id="2219224"/>
    <lineage>
        <taxon>Bacteria</taxon>
        <taxon>Bacillati</taxon>
        <taxon>Actinomycetota</taxon>
        <taxon>Actinomycetes</taxon>
        <taxon>Streptosporangiales</taxon>
        <taxon>Streptosporangiaceae</taxon>
        <taxon>Nonomuraea</taxon>
    </lineage>
</organism>
<dbReference type="OrthoDB" id="4554994at2"/>
<accession>A0A5C4W1M6</accession>
<evidence type="ECO:0000313" key="2">
    <source>
        <dbReference type="Proteomes" id="UP000312512"/>
    </source>
</evidence>
<comment type="caution">
    <text evidence="1">The sequence shown here is derived from an EMBL/GenBank/DDBJ whole genome shotgun (WGS) entry which is preliminary data.</text>
</comment>
<dbReference type="AlphaFoldDB" id="A0A5C4W1M6"/>
<dbReference type="RefSeq" id="WP_139633996.1">
    <property type="nucleotide sequence ID" value="NZ_VDLX02000012.1"/>
</dbReference>
<keyword evidence="2" id="KW-1185">Reference proteome</keyword>
<reference evidence="1 2" key="1">
    <citation type="submission" date="2019-10" db="EMBL/GenBank/DDBJ databases">
        <title>Nonomuraea sp. nov., isolated from Phyllanthus amarus.</title>
        <authorList>
            <person name="Klykleung N."/>
            <person name="Tanasupawat S."/>
        </authorList>
    </citation>
    <scope>NUCLEOTIDE SEQUENCE [LARGE SCALE GENOMIC DNA]</scope>
    <source>
        <strain evidence="1 2">PA1-10</strain>
    </source>
</reference>
<dbReference type="EMBL" id="VDLX02000012">
    <property type="protein sequence ID" value="KAB8191495.1"/>
    <property type="molecule type" value="Genomic_DNA"/>
</dbReference>
<sequence length="128" mass="12835">MKAVTAVNAVLAVGSMTSAVIGLVKPGLILPGSEVSAGVELYAARALPLGAGLLYALTSRARPGLLVPMLTMAGVVQLADALIGLGQGIPGMMAGGTVCAIGHLASAWILRDRGRERSISMDSAPSRA</sequence>
<protein>
    <submittedName>
        <fullName evidence="1">Uncharacterized protein</fullName>
    </submittedName>
</protein>
<proteinExistence type="predicted"/>
<name>A0A5C4W1M6_9ACTN</name>